<gene>
    <name evidence="3" type="ORF">BBI15_06015</name>
</gene>
<dbReference type="KEGG" id="ppla:BBI15_06015"/>
<feature type="chain" id="PRO_5039126677" evidence="2">
    <location>
        <begin position="20"/>
        <end position="84"/>
    </location>
</feature>
<feature type="region of interest" description="Disordered" evidence="1">
    <location>
        <begin position="26"/>
        <end position="84"/>
    </location>
</feature>
<dbReference type="Proteomes" id="UP000092650">
    <property type="component" value="Chromosome"/>
</dbReference>
<dbReference type="EMBL" id="CP016539">
    <property type="protein sequence ID" value="ANU19797.1"/>
    <property type="molecule type" value="Genomic_DNA"/>
</dbReference>
<accession>A0A1C7E8M0</accession>
<dbReference type="AlphaFoldDB" id="A0A1C7E8M0"/>
<evidence type="ECO:0000256" key="2">
    <source>
        <dbReference type="SAM" id="SignalP"/>
    </source>
</evidence>
<feature type="compositionally biased region" description="Acidic residues" evidence="1">
    <location>
        <begin position="51"/>
        <end position="61"/>
    </location>
</feature>
<dbReference type="PROSITE" id="PS51257">
    <property type="entry name" value="PROKAR_LIPOPROTEIN"/>
    <property type="match status" value="1"/>
</dbReference>
<evidence type="ECO:0000256" key="1">
    <source>
        <dbReference type="SAM" id="MobiDB-lite"/>
    </source>
</evidence>
<keyword evidence="4" id="KW-1185">Reference proteome</keyword>
<evidence type="ECO:0000313" key="4">
    <source>
        <dbReference type="Proteomes" id="UP000092650"/>
    </source>
</evidence>
<organism evidence="3 4">
    <name type="scientific">Planococcus plakortidis</name>
    <dbReference type="NCBI Taxonomy" id="1038856"/>
    <lineage>
        <taxon>Bacteria</taxon>
        <taxon>Bacillati</taxon>
        <taxon>Bacillota</taxon>
        <taxon>Bacilli</taxon>
        <taxon>Bacillales</taxon>
        <taxon>Caryophanaceae</taxon>
        <taxon>Planococcus</taxon>
    </lineage>
</organism>
<name>A0A1C7E8M0_9BACL</name>
<dbReference type="RefSeq" id="WP_068869526.1">
    <property type="nucleotide sequence ID" value="NZ_CP016539.2"/>
</dbReference>
<reference evidence="3" key="1">
    <citation type="submission" date="2016-10" db="EMBL/GenBank/DDBJ databases">
        <authorList>
            <person name="See-Too W.S."/>
        </authorList>
    </citation>
    <scope>NUCLEOTIDE SEQUENCE [LARGE SCALE GENOMIC DNA]</scope>
    <source>
        <strain evidence="3">DSM 23997</strain>
    </source>
</reference>
<sequence>MKKNALFAPTLFAAGILLAGCGTADLAGEETDTEPAETAEEESSETNQETETVEEPDEETEGGSGDEHGETPEGELTMSDNQSY</sequence>
<feature type="signal peptide" evidence="2">
    <location>
        <begin position="1"/>
        <end position="19"/>
    </location>
</feature>
<evidence type="ECO:0000313" key="3">
    <source>
        <dbReference type="EMBL" id="ANU19797.1"/>
    </source>
</evidence>
<protein>
    <submittedName>
        <fullName evidence="3">Uncharacterized protein</fullName>
    </submittedName>
</protein>
<proteinExistence type="predicted"/>
<keyword evidence="2" id="KW-0732">Signal</keyword>
<dbReference type="STRING" id="1038856.BBI15_06015"/>
<feature type="compositionally biased region" description="Acidic residues" evidence="1">
    <location>
        <begin position="27"/>
        <end position="44"/>
    </location>
</feature>